<evidence type="ECO:0000256" key="3">
    <source>
        <dbReference type="ARBA" id="ARBA00022448"/>
    </source>
</evidence>
<evidence type="ECO:0000256" key="6">
    <source>
        <dbReference type="ARBA" id="ARBA00023136"/>
    </source>
</evidence>
<comment type="subcellular location">
    <subcellularLocation>
        <location evidence="1">Membrane</location>
    </subcellularLocation>
</comment>
<dbReference type="AlphaFoldDB" id="A0AAE1T3Q1"/>
<dbReference type="EMBL" id="JAVYJV010000001">
    <property type="protein sequence ID" value="KAK4380511.1"/>
    <property type="molecule type" value="Genomic_DNA"/>
</dbReference>
<name>A0AAE1T3Q1_9SOLA</name>
<comment type="similarity">
    <text evidence="2">Belongs to the major facilitator superfamily. Sugar transporter (TC 2.A.1.1) family.</text>
</comment>
<evidence type="ECO:0008006" key="10">
    <source>
        <dbReference type="Google" id="ProtNLM"/>
    </source>
</evidence>
<evidence type="ECO:0000256" key="1">
    <source>
        <dbReference type="ARBA" id="ARBA00004370"/>
    </source>
</evidence>
<evidence type="ECO:0000256" key="7">
    <source>
        <dbReference type="ARBA" id="ARBA00044504"/>
    </source>
</evidence>
<dbReference type="GO" id="GO:0015144">
    <property type="term" value="F:carbohydrate transmembrane transporter activity"/>
    <property type="evidence" value="ECO:0007669"/>
    <property type="project" value="InterPro"/>
</dbReference>
<dbReference type="PANTHER" id="PTHR23500:SF460">
    <property type="entry name" value="SUGAR TRANSPORT PROTEIN 11"/>
    <property type="match status" value="1"/>
</dbReference>
<dbReference type="InterPro" id="IPR036259">
    <property type="entry name" value="MFS_trans_sf"/>
</dbReference>
<evidence type="ECO:0000256" key="4">
    <source>
        <dbReference type="ARBA" id="ARBA00022692"/>
    </source>
</evidence>
<dbReference type="PANTHER" id="PTHR23500">
    <property type="entry name" value="SOLUTE CARRIER FAMILY 2, FACILITATED GLUCOSE TRANSPORTER"/>
    <property type="match status" value="1"/>
</dbReference>
<dbReference type="Proteomes" id="UP001291623">
    <property type="component" value="Unassembled WGS sequence"/>
</dbReference>
<keyword evidence="3" id="KW-0813">Transport</keyword>
<dbReference type="InterPro" id="IPR045262">
    <property type="entry name" value="STP/PLT_plant"/>
</dbReference>
<comment type="caution">
    <text evidence="8">The sequence shown here is derived from an EMBL/GenBank/DDBJ whole genome shotgun (WGS) entry which is preliminary data.</text>
</comment>
<organism evidence="8 9">
    <name type="scientific">Anisodus tanguticus</name>
    <dbReference type="NCBI Taxonomy" id="243964"/>
    <lineage>
        <taxon>Eukaryota</taxon>
        <taxon>Viridiplantae</taxon>
        <taxon>Streptophyta</taxon>
        <taxon>Embryophyta</taxon>
        <taxon>Tracheophyta</taxon>
        <taxon>Spermatophyta</taxon>
        <taxon>Magnoliopsida</taxon>
        <taxon>eudicotyledons</taxon>
        <taxon>Gunneridae</taxon>
        <taxon>Pentapetalae</taxon>
        <taxon>asterids</taxon>
        <taxon>lamiids</taxon>
        <taxon>Solanales</taxon>
        <taxon>Solanaceae</taxon>
        <taxon>Solanoideae</taxon>
        <taxon>Hyoscyameae</taxon>
        <taxon>Anisodus</taxon>
    </lineage>
</organism>
<accession>A0AAE1T3Q1</accession>
<proteinExistence type="inferred from homology"/>
<evidence type="ECO:0000313" key="9">
    <source>
        <dbReference type="Proteomes" id="UP001291623"/>
    </source>
</evidence>
<evidence type="ECO:0000256" key="2">
    <source>
        <dbReference type="ARBA" id="ARBA00010992"/>
    </source>
</evidence>
<dbReference type="GO" id="GO:0016020">
    <property type="term" value="C:membrane"/>
    <property type="evidence" value="ECO:0007669"/>
    <property type="project" value="UniProtKB-SubCell"/>
</dbReference>
<keyword evidence="9" id="KW-1185">Reference proteome</keyword>
<evidence type="ECO:0000313" key="8">
    <source>
        <dbReference type="EMBL" id="KAK4380511.1"/>
    </source>
</evidence>
<gene>
    <name evidence="8" type="ORF">RND71_002373</name>
</gene>
<evidence type="ECO:0000256" key="5">
    <source>
        <dbReference type="ARBA" id="ARBA00022989"/>
    </source>
</evidence>
<sequence>MAGGFAGGGSGGAEYEGKVTTFVIMTCLVAATGGLLFGYDIGISGGVTSMDEFLLKFFPNVYHKEKALKKWGNQYRKFDDHMLQLFTSSLYLASIGAVPNGAAMNPTMLIIGRPRLVLALAMPIGRSPVYLSEMAPPKLEERSMCVSKWRSQLAY</sequence>
<keyword evidence="5" id="KW-1133">Transmembrane helix</keyword>
<keyword evidence="6" id="KW-0472">Membrane</keyword>
<dbReference type="Gene3D" id="1.20.1250.20">
    <property type="entry name" value="MFS general substrate transporter like domains"/>
    <property type="match status" value="1"/>
</dbReference>
<protein>
    <recommendedName>
        <fullName evidence="10">Major facilitator superfamily (MFS) profile domain-containing protein</fullName>
    </recommendedName>
</protein>
<dbReference type="InterPro" id="IPR005828">
    <property type="entry name" value="MFS_sugar_transport-like"/>
</dbReference>
<reference evidence="8" key="1">
    <citation type="submission" date="2023-12" db="EMBL/GenBank/DDBJ databases">
        <title>Genome assembly of Anisodus tanguticus.</title>
        <authorList>
            <person name="Wang Y.-J."/>
        </authorList>
    </citation>
    <scope>NUCLEOTIDE SEQUENCE</scope>
    <source>
        <strain evidence="8">KB-2021</strain>
        <tissue evidence="8">Leaf</tissue>
    </source>
</reference>
<comment type="similarity">
    <text evidence="7">Belongs to the major facilitator superfamily. Phosphate:H(+) symporter (TC 2.A.1.9) family.</text>
</comment>
<keyword evidence="4" id="KW-0812">Transmembrane</keyword>
<dbReference type="Pfam" id="PF00083">
    <property type="entry name" value="Sugar_tr"/>
    <property type="match status" value="1"/>
</dbReference>